<reference evidence="1" key="1">
    <citation type="submission" date="2018-12" db="EMBL/GenBank/DDBJ databases">
        <authorList>
            <consortium name="GenomeTrakr network: Whole genome sequencing for foodborne pathogen traceback"/>
        </authorList>
    </citation>
    <scope>NUCLEOTIDE SEQUENCE</scope>
    <source>
        <strain evidence="1">FSIS21823005</strain>
    </source>
</reference>
<sequence>MRLPCTKGECFLPVDRVTTGRSRPGKVSYALACFIFRFLRCPLIEHFQALAPGQRKSQRRRRCHFWGEAVRGRGAQPLGGWEARVSGP</sequence>
<proteinExistence type="predicted"/>
<comment type="caution">
    <text evidence="1">The sequence shown here is derived from an EMBL/GenBank/DDBJ whole genome shotgun (WGS) entry which is preliminary data.</text>
</comment>
<accession>A0A3V0K499</accession>
<organism evidence="1">
    <name type="scientific">Salmonella infantis</name>
    <dbReference type="NCBI Taxonomy" id="595"/>
    <lineage>
        <taxon>Bacteria</taxon>
        <taxon>Pseudomonadati</taxon>
        <taxon>Pseudomonadota</taxon>
        <taxon>Gammaproteobacteria</taxon>
        <taxon>Enterobacterales</taxon>
        <taxon>Enterobacteriaceae</taxon>
        <taxon>Salmonella</taxon>
    </lineage>
</organism>
<dbReference type="EMBL" id="AAHUFL010000049">
    <property type="protein sequence ID" value="ECA3974141.1"/>
    <property type="molecule type" value="Genomic_DNA"/>
</dbReference>
<protein>
    <submittedName>
        <fullName evidence="1">Uncharacterized protein</fullName>
    </submittedName>
</protein>
<gene>
    <name evidence="1" type="ORF">EKK94_24040</name>
</gene>
<name>A0A3V0K499_SALIN</name>
<evidence type="ECO:0000313" key="1">
    <source>
        <dbReference type="EMBL" id="ECA3974141.1"/>
    </source>
</evidence>
<dbReference type="AlphaFoldDB" id="A0A3V0K499"/>
<feature type="non-terminal residue" evidence="1">
    <location>
        <position position="88"/>
    </location>
</feature>